<keyword evidence="6 7" id="KW-0472">Membrane</keyword>
<gene>
    <name evidence="8" type="ORF">HAL01_09420</name>
</gene>
<dbReference type="AlphaFoldDB" id="A0A511X0K1"/>
<comment type="subcellular location">
    <subcellularLocation>
        <location evidence="1">Membrane</location>
        <topology evidence="1">Multi-pass membrane protein</topology>
    </subcellularLocation>
</comment>
<evidence type="ECO:0000256" key="2">
    <source>
        <dbReference type="ARBA" id="ARBA00005697"/>
    </source>
</evidence>
<keyword evidence="4 7" id="KW-0812">Transmembrane</keyword>
<evidence type="ECO:0000256" key="1">
    <source>
        <dbReference type="ARBA" id="ARBA00004141"/>
    </source>
</evidence>
<dbReference type="GO" id="GO:0005345">
    <property type="term" value="F:purine nucleobase transmembrane transporter activity"/>
    <property type="evidence" value="ECO:0007669"/>
    <property type="project" value="TreeGrafter"/>
</dbReference>
<dbReference type="GO" id="GO:0005886">
    <property type="term" value="C:plasma membrane"/>
    <property type="evidence" value="ECO:0007669"/>
    <property type="project" value="TreeGrafter"/>
</dbReference>
<evidence type="ECO:0000256" key="3">
    <source>
        <dbReference type="ARBA" id="ARBA00022448"/>
    </source>
</evidence>
<keyword evidence="9" id="KW-1185">Reference proteome</keyword>
<dbReference type="OrthoDB" id="9808458at2"/>
<comment type="similarity">
    <text evidence="2">Belongs to the nucleobase:cation symporter-2 (NCS2) (TC 2.A.40) family. Azg-like subfamily.</text>
</comment>
<evidence type="ECO:0000256" key="7">
    <source>
        <dbReference type="SAM" id="Phobius"/>
    </source>
</evidence>
<reference evidence="8 9" key="1">
    <citation type="submission" date="2019-07" db="EMBL/GenBank/DDBJ databases">
        <title>Whole genome shotgun sequence of Halolactibacillus alkaliphilus NBRC 103919.</title>
        <authorList>
            <person name="Hosoyama A."/>
            <person name="Uohara A."/>
            <person name="Ohji S."/>
            <person name="Ichikawa N."/>
        </authorList>
    </citation>
    <scope>NUCLEOTIDE SEQUENCE [LARGE SCALE GENOMIC DNA]</scope>
    <source>
        <strain evidence="8 9">NBRC 103919</strain>
    </source>
</reference>
<evidence type="ECO:0000256" key="4">
    <source>
        <dbReference type="ARBA" id="ARBA00022692"/>
    </source>
</evidence>
<dbReference type="STRING" id="442899.SAMN05720591_10180"/>
<evidence type="ECO:0000256" key="5">
    <source>
        <dbReference type="ARBA" id="ARBA00022989"/>
    </source>
</evidence>
<dbReference type="RefSeq" id="WP_089799051.1">
    <property type="nucleotide sequence ID" value="NZ_BJYE01000008.1"/>
</dbReference>
<feature type="transmembrane region" description="Helical" evidence="7">
    <location>
        <begin position="197"/>
        <end position="220"/>
    </location>
</feature>
<evidence type="ECO:0000313" key="8">
    <source>
        <dbReference type="EMBL" id="GEN56478.1"/>
    </source>
</evidence>
<feature type="transmembrane region" description="Helical" evidence="7">
    <location>
        <begin position="21"/>
        <end position="43"/>
    </location>
</feature>
<keyword evidence="3" id="KW-0813">Transport</keyword>
<feature type="transmembrane region" description="Helical" evidence="7">
    <location>
        <begin position="370"/>
        <end position="400"/>
    </location>
</feature>
<feature type="transmembrane region" description="Helical" evidence="7">
    <location>
        <begin position="170"/>
        <end position="190"/>
    </location>
</feature>
<accession>A0A511X0K1</accession>
<dbReference type="PANTHER" id="PTHR43337:SF2">
    <property type="entry name" value="XANTHINE_URACIL PERMEASE"/>
    <property type="match status" value="1"/>
</dbReference>
<dbReference type="PANTHER" id="PTHR43337">
    <property type="entry name" value="XANTHINE/URACIL PERMEASE C887.17-RELATED"/>
    <property type="match status" value="1"/>
</dbReference>
<organism evidence="8 9">
    <name type="scientific">Halolactibacillus alkaliphilus</name>
    <dbReference type="NCBI Taxonomy" id="442899"/>
    <lineage>
        <taxon>Bacteria</taxon>
        <taxon>Bacillati</taxon>
        <taxon>Bacillota</taxon>
        <taxon>Bacilli</taxon>
        <taxon>Bacillales</taxon>
        <taxon>Bacillaceae</taxon>
        <taxon>Halolactibacillus</taxon>
    </lineage>
</organism>
<feature type="transmembrane region" description="Helical" evidence="7">
    <location>
        <begin position="240"/>
        <end position="258"/>
    </location>
</feature>
<protein>
    <submittedName>
        <fullName evidence="8">Xanthine/uracil permease</fullName>
    </submittedName>
</protein>
<comment type="caution">
    <text evidence="8">The sequence shown here is derived from an EMBL/GenBank/DDBJ whole genome shotgun (WGS) entry which is preliminary data.</text>
</comment>
<dbReference type="Proteomes" id="UP000321400">
    <property type="component" value="Unassembled WGS sequence"/>
</dbReference>
<feature type="transmembrane region" description="Helical" evidence="7">
    <location>
        <begin position="407"/>
        <end position="427"/>
    </location>
</feature>
<dbReference type="Pfam" id="PF00860">
    <property type="entry name" value="Xan_ur_permease"/>
    <property type="match status" value="1"/>
</dbReference>
<dbReference type="InterPro" id="IPR006043">
    <property type="entry name" value="NCS2"/>
</dbReference>
<feature type="transmembrane region" description="Helical" evidence="7">
    <location>
        <begin position="323"/>
        <end position="350"/>
    </location>
</feature>
<feature type="transmembrane region" description="Helical" evidence="7">
    <location>
        <begin position="49"/>
        <end position="71"/>
    </location>
</feature>
<proteinExistence type="inferred from homology"/>
<keyword evidence="5 7" id="KW-1133">Transmembrane helix</keyword>
<evidence type="ECO:0000313" key="9">
    <source>
        <dbReference type="Proteomes" id="UP000321400"/>
    </source>
</evidence>
<sequence length="428" mass="46548">MPLLEKNFKISQNNSHIKTEIEASLTSFVSIVYIVAVNALILSQTGMNYHAVLFATIVITSISSIMMGLIVNSPMIIAPGMSDNAFFTYTLVGAFAFTWQQSLAVVFVVGVLFYLLIRFNVIDYLLKSISKSLVSSMSVGVGFFLVFLGLKNGEVIVSHSETLVTLNDLFKPVPLTTMFTLIIALILTILKIKGSYLIAIISGVGMSVFLGVTDMTTFSYTLKDIKVVSPHLFALDFSQSISLEFWIAVFSLLVLVIFQNLGTQLSFLGVKNEHKIKDTLSVNAISVAIAGIIGSSSTCTSAEGGTGIAVGGKTGLTSVLVGVYFLLTIFFIPFITLIPLSVISSLLILVGVEIIAVNFKNIDVSNVSEYFPGIMMITMMLLTFNIADGVGFGFIFYVLIKLVKREFATITPVMYAISLLFILYFVLI</sequence>
<dbReference type="InterPro" id="IPR045018">
    <property type="entry name" value="Azg-like"/>
</dbReference>
<dbReference type="EMBL" id="BJYE01000008">
    <property type="protein sequence ID" value="GEN56478.1"/>
    <property type="molecule type" value="Genomic_DNA"/>
</dbReference>
<feature type="transmembrane region" description="Helical" evidence="7">
    <location>
        <begin position="105"/>
        <end position="126"/>
    </location>
</feature>
<name>A0A511X0K1_9BACI</name>
<feature type="transmembrane region" description="Helical" evidence="7">
    <location>
        <begin position="133"/>
        <end position="150"/>
    </location>
</feature>
<evidence type="ECO:0000256" key="6">
    <source>
        <dbReference type="ARBA" id="ARBA00023136"/>
    </source>
</evidence>